<evidence type="ECO:0000259" key="1">
    <source>
        <dbReference type="Pfam" id="PF01636"/>
    </source>
</evidence>
<dbReference type="InterPro" id="IPR002575">
    <property type="entry name" value="Aminoglycoside_PTrfase"/>
</dbReference>
<organism evidence="2 3">
    <name type="scientific">Vandammella animalimorsus</name>
    <dbReference type="NCBI Taxonomy" id="2029117"/>
    <lineage>
        <taxon>Bacteria</taxon>
        <taxon>Pseudomonadati</taxon>
        <taxon>Pseudomonadota</taxon>
        <taxon>Betaproteobacteria</taxon>
        <taxon>Burkholderiales</taxon>
        <taxon>Comamonadaceae</taxon>
        <taxon>Vandammella</taxon>
    </lineage>
</organism>
<dbReference type="Pfam" id="PF01636">
    <property type="entry name" value="APH"/>
    <property type="match status" value="1"/>
</dbReference>
<dbReference type="SUPFAM" id="SSF56112">
    <property type="entry name" value="Protein kinase-like (PK-like)"/>
    <property type="match status" value="1"/>
</dbReference>
<dbReference type="Gene3D" id="3.30.200.20">
    <property type="entry name" value="Phosphorylase Kinase, domain 1"/>
    <property type="match status" value="1"/>
</dbReference>
<keyword evidence="2" id="KW-0808">Transferase</keyword>
<dbReference type="AlphaFoldDB" id="A0A2A2AEW8"/>
<dbReference type="InterPro" id="IPR041726">
    <property type="entry name" value="ACAD10_11_N"/>
</dbReference>
<dbReference type="Gene3D" id="3.90.1200.10">
    <property type="match status" value="1"/>
</dbReference>
<reference evidence="2 3" key="1">
    <citation type="submission" date="2017-08" db="EMBL/GenBank/DDBJ databases">
        <title>WGS of Clinical strains of the CDC Group NO-1 linked to zoonotic infections in humans.</title>
        <authorList>
            <person name="Bernier A.-M."/>
            <person name="Bernard K."/>
        </authorList>
    </citation>
    <scope>NUCLEOTIDE SEQUENCE [LARGE SCALE GENOMIC DNA]</scope>
    <source>
        <strain evidence="2 3">NML03-0146</strain>
    </source>
</reference>
<feature type="domain" description="Aminoglycoside phosphotransferase" evidence="1">
    <location>
        <begin position="44"/>
        <end position="267"/>
    </location>
</feature>
<dbReference type="PANTHER" id="PTHR47829">
    <property type="entry name" value="HYDROLASE, PUTATIVE (AFU_ORTHOLOGUE AFUA_1G12880)-RELATED"/>
    <property type="match status" value="1"/>
</dbReference>
<sequence length="363" mass="40651">MSDFEHFVGTREVSAEHAFDAAALQRWMQQHVEGFDGPLSVAMFKGGQSNPTYELTTPTQRYVMRAKPGPVAKLLPSAHAIEREFAVMRALADTPVPVPRMYALCEDESVIGRAFYIMEFKTGRVLWDQALPGLSPQERSAIYDEMNRVIAALHSVDYRACGLGDFGRPGNYFERQIGRWSKQYRASETGPIEAMDRLIEWLPANIPASARDERLSAIVHGDFRLDNLMFANDAPQAIAVLDWELSTIGHPFADFSYHCMAWHIPSGVFRGIADVPYASLGIPSEQEYIRRYCERTGFATAEELTADWNFYLAYNMFRLAAILQGVAKRAQEGLASSARAKAQGENTRPLAEMAWRKAQQAGA</sequence>
<evidence type="ECO:0000313" key="2">
    <source>
        <dbReference type="EMBL" id="PAT36288.1"/>
    </source>
</evidence>
<gene>
    <name evidence="2" type="ORF">CK620_01340</name>
</gene>
<protein>
    <submittedName>
        <fullName evidence="2">Phosphotransferase family protein</fullName>
    </submittedName>
</protein>
<accession>A0A2A2AEW8</accession>
<dbReference type="RefSeq" id="WP_095549081.1">
    <property type="nucleotide sequence ID" value="NZ_NSJF01000001.1"/>
</dbReference>
<dbReference type="Proteomes" id="UP000217999">
    <property type="component" value="Unassembled WGS sequence"/>
</dbReference>
<dbReference type="InterPro" id="IPR052898">
    <property type="entry name" value="ACAD10-like"/>
</dbReference>
<name>A0A2A2AEW8_9BURK</name>
<comment type="caution">
    <text evidence="2">The sequence shown here is derived from an EMBL/GenBank/DDBJ whole genome shotgun (WGS) entry which is preliminary data.</text>
</comment>
<proteinExistence type="predicted"/>
<dbReference type="PANTHER" id="PTHR47829:SF3">
    <property type="entry name" value="AMINOGLYCOSIDE PHOSPHOTRANSFERASE DOMAIN-CONTAINING PROTEIN"/>
    <property type="match status" value="1"/>
</dbReference>
<dbReference type="EMBL" id="NSJF01000001">
    <property type="protein sequence ID" value="PAT36288.1"/>
    <property type="molecule type" value="Genomic_DNA"/>
</dbReference>
<dbReference type="InterPro" id="IPR011009">
    <property type="entry name" value="Kinase-like_dom_sf"/>
</dbReference>
<dbReference type="GO" id="GO:0016740">
    <property type="term" value="F:transferase activity"/>
    <property type="evidence" value="ECO:0007669"/>
    <property type="project" value="UniProtKB-KW"/>
</dbReference>
<evidence type="ECO:0000313" key="3">
    <source>
        <dbReference type="Proteomes" id="UP000217999"/>
    </source>
</evidence>
<dbReference type="CDD" id="cd05154">
    <property type="entry name" value="ACAD10_11_N-like"/>
    <property type="match status" value="1"/>
</dbReference>